<dbReference type="InterPro" id="IPR009589">
    <property type="entry name" value="PH_YyaB-like"/>
</dbReference>
<evidence type="ECO:0000313" key="4">
    <source>
        <dbReference type="Proteomes" id="UP001302949"/>
    </source>
</evidence>
<evidence type="ECO:0000259" key="2">
    <source>
        <dbReference type="Pfam" id="PF06713"/>
    </source>
</evidence>
<protein>
    <submittedName>
        <fullName evidence="3">PH domain-containing protein</fullName>
    </submittedName>
</protein>
<organism evidence="3 4">
    <name type="scientific">Arcicella rigui</name>
    <dbReference type="NCBI Taxonomy" id="797020"/>
    <lineage>
        <taxon>Bacteria</taxon>
        <taxon>Pseudomonadati</taxon>
        <taxon>Bacteroidota</taxon>
        <taxon>Cytophagia</taxon>
        <taxon>Cytophagales</taxon>
        <taxon>Flectobacillaceae</taxon>
        <taxon>Arcicella</taxon>
    </lineage>
</organism>
<keyword evidence="1" id="KW-0812">Transmembrane</keyword>
<feature type="transmembrane region" description="Helical" evidence="1">
    <location>
        <begin position="53"/>
        <end position="72"/>
    </location>
</feature>
<feature type="domain" description="Uncharacterized protein YyaB-like PH" evidence="2">
    <location>
        <begin position="69"/>
        <end position="134"/>
    </location>
</feature>
<name>A0ABU5QD15_9BACT</name>
<dbReference type="Pfam" id="PF06713">
    <property type="entry name" value="bPH_4"/>
    <property type="match status" value="1"/>
</dbReference>
<dbReference type="EMBL" id="JAYFUM010000018">
    <property type="protein sequence ID" value="MEA5140503.1"/>
    <property type="molecule type" value="Genomic_DNA"/>
</dbReference>
<keyword evidence="1" id="KW-1133">Transmembrane helix</keyword>
<comment type="caution">
    <text evidence="3">The sequence shown here is derived from an EMBL/GenBank/DDBJ whole genome shotgun (WGS) entry which is preliminary data.</text>
</comment>
<evidence type="ECO:0000313" key="3">
    <source>
        <dbReference type="EMBL" id="MEA5140503.1"/>
    </source>
</evidence>
<evidence type="ECO:0000256" key="1">
    <source>
        <dbReference type="SAM" id="Phobius"/>
    </source>
</evidence>
<accession>A0ABU5QD15</accession>
<feature type="transmembrane region" description="Helical" evidence="1">
    <location>
        <begin position="12"/>
        <end position="33"/>
    </location>
</feature>
<reference evidence="3 4" key="1">
    <citation type="submission" date="2023-12" db="EMBL/GenBank/DDBJ databases">
        <title>Novel species of the genus Arcicella isolated from rivers.</title>
        <authorList>
            <person name="Lu H."/>
        </authorList>
    </citation>
    <scope>NUCLEOTIDE SEQUENCE [LARGE SCALE GENOMIC DNA]</scope>
    <source>
        <strain evidence="3 4">KCTC 23307</strain>
    </source>
</reference>
<dbReference type="Proteomes" id="UP001302949">
    <property type="component" value="Unassembled WGS sequence"/>
</dbReference>
<proteinExistence type="predicted"/>
<dbReference type="RefSeq" id="WP_323297658.1">
    <property type="nucleotide sequence ID" value="NZ_JAYFUM010000018.1"/>
</dbReference>
<gene>
    <name evidence="3" type="ORF">VB248_15230</name>
</gene>
<keyword evidence="4" id="KW-1185">Reference proteome</keyword>
<sequence length="153" mass="17658">MKKFQSNIKKSNFGAIIVLILIALGFSLYSMYVHKIDFIDAFVDVILNKPTKWVFIFQFLFYTISLYDTYLIRENSIVIKFGGFITLKKLEINNITKIFERKQYLIIETSTSKYPTSLSPKDKLGFVQSLKELNANIEIDSKILVQTAIQPAV</sequence>
<keyword evidence="1" id="KW-0472">Membrane</keyword>